<name>A0A1V6PJT3_PENDC</name>
<dbReference type="PANTHER" id="PTHR31996">
    <property type="entry name" value="COILED-COIL DOMAIN-CONTAINING PROTEIN 115"/>
    <property type="match status" value="1"/>
</dbReference>
<evidence type="ECO:0000256" key="1">
    <source>
        <dbReference type="ARBA" id="ARBA00093634"/>
    </source>
</evidence>
<dbReference type="InterPro" id="IPR040357">
    <property type="entry name" value="Vma22/CCDC115"/>
</dbReference>
<organism evidence="3 4">
    <name type="scientific">Penicillium decumbens</name>
    <dbReference type="NCBI Taxonomy" id="69771"/>
    <lineage>
        <taxon>Eukaryota</taxon>
        <taxon>Fungi</taxon>
        <taxon>Dikarya</taxon>
        <taxon>Ascomycota</taxon>
        <taxon>Pezizomycotina</taxon>
        <taxon>Eurotiomycetes</taxon>
        <taxon>Eurotiomycetidae</taxon>
        <taxon>Eurotiales</taxon>
        <taxon>Aspergillaceae</taxon>
        <taxon>Penicillium</taxon>
    </lineage>
</organism>
<sequence length="269" mass="29764">MPQIPTPPASRPNSEAPEAELKPTEASSELLASLDTLLEQYLHLLDRQQKLQSGLSKQLASGFLALAHANYSCPPGRRYGCDYYDERMKTNKKISIQAGQDVDEAEHTNVSQDEAETPGSSDFEYIFHLESASNLEAQKTDEKDDAKKPPVKDTQTKAPSQQEETPTKGTSDTTLSAAEDSSATVGTDESTEEPKKPRKKFRSDDPIHWYGILVPPSLRNAQKCFTAGIQNEVPKLAETIVEMRALEQKITHLRAKLRICPAESDPQRG</sequence>
<feature type="compositionally biased region" description="Pro residues" evidence="2">
    <location>
        <begin position="1"/>
        <end position="10"/>
    </location>
</feature>
<dbReference type="AlphaFoldDB" id="A0A1V6PJT3"/>
<dbReference type="GO" id="GO:1990871">
    <property type="term" value="C:Vma12-Vma22 assembly complex"/>
    <property type="evidence" value="ECO:0007669"/>
    <property type="project" value="TreeGrafter"/>
</dbReference>
<dbReference type="EMBL" id="MDYL01000003">
    <property type="protein sequence ID" value="OQD76912.1"/>
    <property type="molecule type" value="Genomic_DNA"/>
</dbReference>
<dbReference type="PANTHER" id="PTHR31996:SF2">
    <property type="entry name" value="COILED-COIL DOMAIN-CONTAINING PROTEIN 115"/>
    <property type="match status" value="1"/>
</dbReference>
<feature type="compositionally biased region" description="Polar residues" evidence="2">
    <location>
        <begin position="156"/>
        <end position="188"/>
    </location>
</feature>
<comment type="caution">
    <text evidence="3">The sequence shown here is derived from an EMBL/GenBank/DDBJ whole genome shotgun (WGS) entry which is preliminary data.</text>
</comment>
<dbReference type="Proteomes" id="UP000191522">
    <property type="component" value="Unassembled WGS sequence"/>
</dbReference>
<reference evidence="4" key="1">
    <citation type="journal article" date="2017" name="Nat. Microbiol.">
        <title>Global analysis of biosynthetic gene clusters reveals vast potential of secondary metabolite production in Penicillium species.</title>
        <authorList>
            <person name="Nielsen J.C."/>
            <person name="Grijseels S."/>
            <person name="Prigent S."/>
            <person name="Ji B."/>
            <person name="Dainat J."/>
            <person name="Nielsen K.F."/>
            <person name="Frisvad J.C."/>
            <person name="Workman M."/>
            <person name="Nielsen J."/>
        </authorList>
    </citation>
    <scope>NUCLEOTIDE SEQUENCE [LARGE SCALE GENOMIC DNA]</scope>
    <source>
        <strain evidence="4">IBT 11843</strain>
    </source>
</reference>
<protein>
    <recommendedName>
        <fullName evidence="1">Vacuolar ATPase assembly protein VMA22</fullName>
    </recommendedName>
</protein>
<feature type="region of interest" description="Disordered" evidence="2">
    <location>
        <begin position="134"/>
        <end position="203"/>
    </location>
</feature>
<dbReference type="OrthoDB" id="408631at2759"/>
<evidence type="ECO:0000256" key="2">
    <source>
        <dbReference type="SAM" id="MobiDB-lite"/>
    </source>
</evidence>
<proteinExistence type="predicted"/>
<gene>
    <name evidence="3" type="ORF">PENDEC_c003G04174</name>
</gene>
<keyword evidence="4" id="KW-1185">Reference proteome</keyword>
<feature type="compositionally biased region" description="Basic and acidic residues" evidence="2">
    <location>
        <begin position="138"/>
        <end position="155"/>
    </location>
</feature>
<feature type="region of interest" description="Disordered" evidence="2">
    <location>
        <begin position="1"/>
        <end position="27"/>
    </location>
</feature>
<evidence type="ECO:0000313" key="4">
    <source>
        <dbReference type="Proteomes" id="UP000191522"/>
    </source>
</evidence>
<dbReference type="GO" id="GO:0051082">
    <property type="term" value="F:unfolded protein binding"/>
    <property type="evidence" value="ECO:0007669"/>
    <property type="project" value="TreeGrafter"/>
</dbReference>
<evidence type="ECO:0000313" key="3">
    <source>
        <dbReference type="EMBL" id="OQD76912.1"/>
    </source>
</evidence>
<accession>A0A1V6PJT3</accession>
<dbReference type="GO" id="GO:0070072">
    <property type="term" value="P:vacuolar proton-transporting V-type ATPase complex assembly"/>
    <property type="evidence" value="ECO:0007669"/>
    <property type="project" value="InterPro"/>
</dbReference>
<dbReference type="OMA" id="GQDCYDE"/>
<dbReference type="Pfam" id="PF21730">
    <property type="entry name" value="Vma22_CCDC115"/>
    <property type="match status" value="1"/>
</dbReference>
<dbReference type="STRING" id="69771.A0A1V6PJT3"/>
<feature type="region of interest" description="Disordered" evidence="2">
    <location>
        <begin position="100"/>
        <end position="119"/>
    </location>
</feature>